<proteinExistence type="predicted"/>
<evidence type="ECO:0000313" key="4">
    <source>
        <dbReference type="Proteomes" id="UP000264310"/>
    </source>
</evidence>
<evidence type="ECO:0000256" key="1">
    <source>
        <dbReference type="SAM" id="MobiDB-lite"/>
    </source>
</evidence>
<evidence type="ECO:0000256" key="2">
    <source>
        <dbReference type="SAM" id="SignalP"/>
    </source>
</evidence>
<protein>
    <submittedName>
        <fullName evidence="3">Uncharacterized protein</fullName>
    </submittedName>
</protein>
<dbReference type="AlphaFoldDB" id="A0A371X088"/>
<feature type="compositionally biased region" description="Low complexity" evidence="1">
    <location>
        <begin position="164"/>
        <end position="199"/>
    </location>
</feature>
<feature type="chain" id="PRO_5016580778" evidence="2">
    <location>
        <begin position="22"/>
        <end position="199"/>
    </location>
</feature>
<sequence>MKIAALSTTCILALLAAPAFAQDSASAGGEMSAQTELVGNMGKIEANIAESQARLFTHMLLPSDNPEREAYGEAFKEDLDSVDSYLSEVQNSDLPDGATDEIERFASEWNKVKEMAQGLTTYSRDNLAPVEEIQTYANAVLELDDYIDAALVAAGLPDDDDGPDATGATGAASGSEAMPQGSASGSASGSATTGTGTTN</sequence>
<dbReference type="EMBL" id="QURL01000006">
    <property type="protein sequence ID" value="RFC62661.1"/>
    <property type="molecule type" value="Genomic_DNA"/>
</dbReference>
<dbReference type="RefSeq" id="WP_116684185.1">
    <property type="nucleotide sequence ID" value="NZ_QURL01000006.1"/>
</dbReference>
<dbReference type="OrthoDB" id="9871539at2"/>
<feature type="region of interest" description="Disordered" evidence="1">
    <location>
        <begin position="157"/>
        <end position="199"/>
    </location>
</feature>
<gene>
    <name evidence="3" type="ORF">DYI37_15655</name>
</gene>
<reference evidence="3 4" key="1">
    <citation type="submission" date="2018-08" db="EMBL/GenBank/DDBJ databases">
        <title>Fulvimarina sp. 85, whole genome shotgun sequence.</title>
        <authorList>
            <person name="Tuo L."/>
        </authorList>
    </citation>
    <scope>NUCLEOTIDE SEQUENCE [LARGE SCALE GENOMIC DNA]</scope>
    <source>
        <strain evidence="3 4">85</strain>
    </source>
</reference>
<keyword evidence="2" id="KW-0732">Signal</keyword>
<keyword evidence="4" id="KW-1185">Reference proteome</keyword>
<dbReference type="Proteomes" id="UP000264310">
    <property type="component" value="Unassembled WGS sequence"/>
</dbReference>
<organism evidence="3 4">
    <name type="scientific">Fulvimarina endophytica</name>
    <dbReference type="NCBI Taxonomy" id="2293836"/>
    <lineage>
        <taxon>Bacteria</taxon>
        <taxon>Pseudomonadati</taxon>
        <taxon>Pseudomonadota</taxon>
        <taxon>Alphaproteobacteria</taxon>
        <taxon>Hyphomicrobiales</taxon>
        <taxon>Aurantimonadaceae</taxon>
        <taxon>Fulvimarina</taxon>
    </lineage>
</organism>
<comment type="caution">
    <text evidence="3">The sequence shown here is derived from an EMBL/GenBank/DDBJ whole genome shotgun (WGS) entry which is preliminary data.</text>
</comment>
<evidence type="ECO:0000313" key="3">
    <source>
        <dbReference type="EMBL" id="RFC62661.1"/>
    </source>
</evidence>
<feature type="signal peptide" evidence="2">
    <location>
        <begin position="1"/>
        <end position="21"/>
    </location>
</feature>
<name>A0A371X088_9HYPH</name>
<accession>A0A371X088</accession>